<feature type="region of interest" description="Disordered" evidence="4">
    <location>
        <begin position="259"/>
        <end position="288"/>
    </location>
</feature>
<dbReference type="InterPro" id="IPR027417">
    <property type="entry name" value="P-loop_NTPase"/>
</dbReference>
<proteinExistence type="predicted"/>
<feature type="compositionally biased region" description="Acidic residues" evidence="4">
    <location>
        <begin position="1354"/>
        <end position="1379"/>
    </location>
</feature>
<dbReference type="SMART" id="SM00382">
    <property type="entry name" value="AAA"/>
    <property type="match status" value="3"/>
</dbReference>
<feature type="compositionally biased region" description="Acidic residues" evidence="4">
    <location>
        <begin position="1387"/>
        <end position="1398"/>
    </location>
</feature>
<comment type="caution">
    <text evidence="6">The sequence shown here is derived from an EMBL/GenBank/DDBJ whole genome shotgun (WGS) entry which is preliminary data.</text>
</comment>
<sequence>MSGGHSHDLHLDLFDEDRSDLSFLQSKPGCFAVFGPPGSGKSIVARIIAHYWKCLLVTRYILDDFPTPELNVLSLEEQFDLLRSLDLKVDFVIVVRFPLEDAVRRKEKLYLHAPTGIRIAESYIAEAAHYEDTTESGLVEDTLRDARAAPAPAPSVVVEGDEEGEGAEKTEGKAEEPTDDEAEGEASKDTKPATKKSNKRDKEREAIKAEHAKALSGNSGQPAVVLDERQTTTLRNGSRTTFGHVRRRLAEPIDEAKARLEAPILLPETPEEDKEDGEEEEGEENPAVVQKPVEVEADTDVAFFRNLFFPNIPIVDNKMQFPNESLHLCVENSAEWVQDDYLDYKKTSLVHIEVSLFLQELILPTLNRKNQFHFALQNFMAAYYPLRVIEIDGHTPLRQIPQLVMSRLECMRLQPPPIPHPLTDMIALQKIPEETAEVDKQLEQALLVGAPSPRWKWRKSIFGTLCPVSLAEGLTVPGKIFFATVFLDRLYLLADKVQQEKFIQNPRLYILPPNPKTPTRFVVMGPSGSARSTMAKKLAETFGSRIVDLQEVFNQVKREQTEELTLSTRARAIPQAMAMVRASLTEKLTPAKSELEAAGAELRALKSDSPFFDILRDVLEPVRKASEPPLNPTVAMPTVRFAEDVKNSGEPDSPAGSYGQEAAPTRKPTREESLPSINIPLPPIPQNRLRTSLAGAPLALENIPAEVAAVVAPEGGGEGLETIPEEAAPEEPVLIIEEVAPPAVSAEPEVPPKVYTEEELARIDELETKLPELRIIYLALKTEVEELKETTPAVVAEVDRVLSLVNFDAIRFDNARFVVLMKDTLAAAFSGGAETRNGRIDSAQYVLDNVLASEEIGAALLAFEEKWRPTDFVFMKDSSEKMDALHTNFHRTEILRETTSFALSDEAWDLQIASISRQLAEIDKVHAAVSGATLRVHTVNLSEKTLEDVMVEIGSAALGEYKPTVQDYVEPEGAEEESDQEDEEHEDGTMFTKPKKVDENSEKTKPLGDTGDYCPVALKETNGLRLGNPEHGLVTYKDKIYSFSSTEAKEKFRKDPETYLPKERPAEPPPLRIFVTGPTGSGRTTHAKIMAEQCDAYLINLKTFMNEVALPKLQNPPVETFTLDRPPPYWRLPKEPSPASENLLVTEKKLPEGLLPVKLPFLPVLSLRLRTLQVFLERFGGLSPLMLIIVFLEVDPIKPDEPPALTPLEQACQDALTSESALPTEVLTELFDKWTKRAPYAGRNLVFDGFPQYAEDARFLIEKGIFPDAIFITSLEEDTVVDRILPKRKAHWLQEKKKRGEKRFQAFFVKHKEWVKSRSKKKKELLRDRADAKREKEQEAAQRRAEAKAAGNEEPPDEEEEDDEEEALETMEAQLDEEYPEPKLEDEQGEEGSEDEETANDRLNDELRDRLDKDQGNIDGIKEVFEEQKIKIYDINALRPEKISLRKWQAQLGPLLKKRESLFQLAHPVSGIMAKEMLDRHYKRLGKFGTWCPVKRLAEEIGIQRISIGDAIRHVLIKLADAELCRLLKTYLASGCDIPDALEILCLEALLRTADCQTRGWILDGYPSTFGKLNVMMQRLIVPTLVFELVASNKTCMLRSVIEIMLSKKQKLPPLNNSQVVATRLAHYKTNIPPVQNYLKKYTKNLHQIDTTASKWKMWFTALEIIAQRTVDIQGYVDKREKQTAAPLTGLCVTPNQLKTRLSTAYGVYCPVTFNTQYQLFDCLARANGEFIAEYREKYYLFASKEKMEAFLDSPDRWLPPIAYRTMPPRDQLPKVVQVEELDDQWAEKLAFAGMCVVTYVDHDTKPSGLKYGQANFVVKYNEKLWQFCSVECMNKFLSQPWNFVNTPLPSKRPPQPEHPVELEGPVSVVPYLETSLGPVLVQAIMEAAELRPKYPHIGYKDSAMVFIGNYLKRANPEASAECREISTEKLRGYGELSSLAEQLMLNAQGLKDSPLADHIQHLLEQTEKLIGVKNNVQKDWHALCPF</sequence>
<dbReference type="Pfam" id="PF00406">
    <property type="entry name" value="ADK"/>
    <property type="match status" value="1"/>
</dbReference>
<organism evidence="6 7">
    <name type="scientific">Ramazzottius varieornatus</name>
    <name type="common">Water bear</name>
    <name type="synonym">Tardigrade</name>
    <dbReference type="NCBI Taxonomy" id="947166"/>
    <lineage>
        <taxon>Eukaryota</taxon>
        <taxon>Metazoa</taxon>
        <taxon>Ecdysozoa</taxon>
        <taxon>Tardigrada</taxon>
        <taxon>Eutardigrada</taxon>
        <taxon>Parachela</taxon>
        <taxon>Hypsibioidea</taxon>
        <taxon>Ramazzottiidae</taxon>
        <taxon>Ramazzottius</taxon>
    </lineage>
</organism>
<feature type="compositionally biased region" description="Acidic residues" evidence="4">
    <location>
        <begin position="269"/>
        <end position="284"/>
    </location>
</feature>
<feature type="compositionally biased region" description="Basic and acidic residues" evidence="4">
    <location>
        <begin position="1052"/>
        <end position="1066"/>
    </location>
</feature>
<keyword evidence="1" id="KW-0808">Transferase</keyword>
<feature type="compositionally biased region" description="Basic and acidic residues" evidence="4">
    <location>
        <begin position="995"/>
        <end position="1006"/>
    </location>
</feature>
<name>A0A1D1USI4_RAMVA</name>
<dbReference type="EMBL" id="BDGG01000001">
    <property type="protein sequence ID" value="GAU89148.1"/>
    <property type="molecule type" value="Genomic_DNA"/>
</dbReference>
<evidence type="ECO:0000256" key="2">
    <source>
        <dbReference type="ARBA" id="ARBA00022741"/>
    </source>
</evidence>
<evidence type="ECO:0000256" key="1">
    <source>
        <dbReference type="ARBA" id="ARBA00022679"/>
    </source>
</evidence>
<feature type="compositionally biased region" description="Basic and acidic residues" evidence="4">
    <location>
        <begin position="1399"/>
        <end position="1411"/>
    </location>
</feature>
<feature type="compositionally biased region" description="Basic and acidic residues" evidence="4">
    <location>
        <begin position="1325"/>
        <end position="1347"/>
    </location>
</feature>
<dbReference type="PANTHER" id="PTHR23359">
    <property type="entry name" value="NUCLEOTIDE KINASE"/>
    <property type="match status" value="1"/>
</dbReference>
<keyword evidence="3" id="KW-0418">Kinase</keyword>
<dbReference type="InterPro" id="IPR021897">
    <property type="entry name" value="FAP206"/>
</dbReference>
<dbReference type="InterPro" id="IPR003593">
    <property type="entry name" value="AAA+_ATPase"/>
</dbReference>
<dbReference type="Pfam" id="PF12018">
    <property type="entry name" value="FAP206"/>
    <property type="match status" value="1"/>
</dbReference>
<feature type="domain" description="AAA+ ATPase" evidence="5">
    <location>
        <begin position="27"/>
        <end position="313"/>
    </location>
</feature>
<dbReference type="Gene3D" id="3.40.50.300">
    <property type="entry name" value="P-loop containing nucleotide triphosphate hydrolases"/>
    <property type="match status" value="4"/>
</dbReference>
<keyword evidence="2" id="KW-0547">Nucleotide-binding</keyword>
<gene>
    <name evidence="6" type="primary">RvY_01732-1</name>
    <name evidence="6" type="synonym">RvY_01732.1</name>
    <name evidence="6" type="ORF">RvY_01732</name>
</gene>
<feature type="region of interest" description="Disordered" evidence="4">
    <location>
        <begin position="645"/>
        <end position="682"/>
    </location>
</feature>
<feature type="region of interest" description="Disordered" evidence="4">
    <location>
        <begin position="148"/>
        <end position="247"/>
    </location>
</feature>
<feature type="region of interest" description="Disordered" evidence="4">
    <location>
        <begin position="1325"/>
        <end position="1411"/>
    </location>
</feature>
<evidence type="ECO:0000256" key="3">
    <source>
        <dbReference type="ARBA" id="ARBA00022777"/>
    </source>
</evidence>
<feature type="domain" description="AAA+ ATPase" evidence="5">
    <location>
        <begin position="517"/>
        <end position="851"/>
    </location>
</feature>
<feature type="region of interest" description="Disordered" evidence="4">
    <location>
        <begin position="970"/>
        <end position="1009"/>
    </location>
</feature>
<dbReference type="GO" id="GO:0006139">
    <property type="term" value="P:nucleobase-containing compound metabolic process"/>
    <property type="evidence" value="ECO:0007669"/>
    <property type="project" value="InterPro"/>
</dbReference>
<feature type="domain" description="AAA+ ATPase" evidence="5">
    <location>
        <begin position="1069"/>
        <end position="1340"/>
    </location>
</feature>
<feature type="compositionally biased region" description="Basic and acidic residues" evidence="4">
    <location>
        <begin position="166"/>
        <end position="176"/>
    </location>
</feature>
<dbReference type="OrthoDB" id="439792at2759"/>
<evidence type="ECO:0000313" key="7">
    <source>
        <dbReference type="Proteomes" id="UP000186922"/>
    </source>
</evidence>
<feature type="compositionally biased region" description="Basic and acidic residues" evidence="4">
    <location>
        <begin position="200"/>
        <end position="213"/>
    </location>
</feature>
<dbReference type="GO" id="GO:0019205">
    <property type="term" value="F:nucleobase-containing compound kinase activity"/>
    <property type="evidence" value="ECO:0007669"/>
    <property type="project" value="InterPro"/>
</dbReference>
<feature type="region of interest" description="Disordered" evidence="4">
    <location>
        <begin position="1052"/>
        <end position="1079"/>
    </location>
</feature>
<dbReference type="CDD" id="cd22958">
    <property type="entry name" value="DD_DPY30_SDC1-like"/>
    <property type="match status" value="1"/>
</dbReference>
<dbReference type="Proteomes" id="UP000186922">
    <property type="component" value="Unassembled WGS sequence"/>
</dbReference>
<feature type="compositionally biased region" description="Polar residues" evidence="4">
    <location>
        <begin position="231"/>
        <end position="241"/>
    </location>
</feature>
<dbReference type="GO" id="GO:0005524">
    <property type="term" value="F:ATP binding"/>
    <property type="evidence" value="ECO:0007669"/>
    <property type="project" value="InterPro"/>
</dbReference>
<accession>A0A1D1USI4</accession>
<evidence type="ECO:0000313" key="6">
    <source>
        <dbReference type="EMBL" id="GAU89148.1"/>
    </source>
</evidence>
<dbReference type="SUPFAM" id="SSF52540">
    <property type="entry name" value="P-loop containing nucleoside triphosphate hydrolases"/>
    <property type="match status" value="4"/>
</dbReference>
<dbReference type="InterPro" id="IPR000850">
    <property type="entry name" value="Adenylat/UMP-CMP_kin"/>
</dbReference>
<protein>
    <recommendedName>
        <fullName evidence="5">AAA+ ATPase domain-containing protein</fullName>
    </recommendedName>
</protein>
<dbReference type="STRING" id="947166.A0A1D1USI4"/>
<reference evidence="6 7" key="1">
    <citation type="journal article" date="2016" name="Nat. Commun.">
        <title>Extremotolerant tardigrade genome and improved radiotolerance of human cultured cells by tardigrade-unique protein.</title>
        <authorList>
            <person name="Hashimoto T."/>
            <person name="Horikawa D.D."/>
            <person name="Saito Y."/>
            <person name="Kuwahara H."/>
            <person name="Kozuka-Hata H."/>
            <person name="Shin-I T."/>
            <person name="Minakuchi Y."/>
            <person name="Ohishi K."/>
            <person name="Motoyama A."/>
            <person name="Aizu T."/>
            <person name="Enomoto A."/>
            <person name="Kondo K."/>
            <person name="Tanaka S."/>
            <person name="Hara Y."/>
            <person name="Koshikawa S."/>
            <person name="Sagara H."/>
            <person name="Miura T."/>
            <person name="Yokobori S."/>
            <person name="Miyagawa K."/>
            <person name="Suzuki Y."/>
            <person name="Kubo T."/>
            <person name="Oyama M."/>
            <person name="Kohara Y."/>
            <person name="Fujiyama A."/>
            <person name="Arakawa K."/>
            <person name="Katayama T."/>
            <person name="Toyoda A."/>
            <person name="Kunieda T."/>
        </authorList>
    </citation>
    <scope>NUCLEOTIDE SEQUENCE [LARGE SCALE GENOMIC DNA]</scope>
    <source>
        <strain evidence="6 7">YOKOZUNA-1</strain>
    </source>
</reference>
<evidence type="ECO:0000259" key="5">
    <source>
        <dbReference type="SMART" id="SM00382"/>
    </source>
</evidence>
<evidence type="ECO:0000256" key="4">
    <source>
        <dbReference type="SAM" id="MobiDB-lite"/>
    </source>
</evidence>
<feature type="compositionally biased region" description="Acidic residues" evidence="4">
    <location>
        <begin position="970"/>
        <end position="986"/>
    </location>
</feature>
<keyword evidence="7" id="KW-1185">Reference proteome</keyword>